<reference evidence="1 2" key="1">
    <citation type="journal article" date="2017" name="Genome Biol. Evol.">
        <title>Phytophthora megakarya and P. palmivora, closely related causal agents of cacao black pod rot, underwent increases in genome sizes and gene numbers by different mechanisms.</title>
        <authorList>
            <person name="Ali S.S."/>
            <person name="Shao J."/>
            <person name="Lary D.J."/>
            <person name="Kronmiller B."/>
            <person name="Shen D."/>
            <person name="Strem M.D."/>
            <person name="Amoako-Attah I."/>
            <person name="Akrofi A.Y."/>
            <person name="Begoude B.A."/>
            <person name="Ten Hoopen G.M."/>
            <person name="Coulibaly K."/>
            <person name="Kebe B.I."/>
            <person name="Melnick R.L."/>
            <person name="Guiltinan M.J."/>
            <person name="Tyler B.M."/>
            <person name="Meinhardt L.W."/>
            <person name="Bailey B.A."/>
        </authorList>
    </citation>
    <scope>NUCLEOTIDE SEQUENCE [LARGE SCALE GENOMIC DNA]</scope>
    <source>
        <strain evidence="2">sbr112.9</strain>
    </source>
</reference>
<evidence type="ECO:0000313" key="2">
    <source>
        <dbReference type="Proteomes" id="UP000237271"/>
    </source>
</evidence>
<dbReference type="AlphaFoldDB" id="A0A2P4XVS8"/>
<organism evidence="1 2">
    <name type="scientific">Phytophthora palmivora</name>
    <dbReference type="NCBI Taxonomy" id="4796"/>
    <lineage>
        <taxon>Eukaryota</taxon>
        <taxon>Sar</taxon>
        <taxon>Stramenopiles</taxon>
        <taxon>Oomycota</taxon>
        <taxon>Peronosporomycetes</taxon>
        <taxon>Peronosporales</taxon>
        <taxon>Peronosporaceae</taxon>
        <taxon>Phytophthora</taxon>
    </lineage>
</organism>
<comment type="caution">
    <text evidence="1">The sequence shown here is derived from an EMBL/GenBank/DDBJ whole genome shotgun (WGS) entry which is preliminary data.</text>
</comment>
<proteinExistence type="predicted"/>
<protein>
    <recommendedName>
        <fullName evidence="3">HTH CENPB-type domain-containing protein</fullName>
    </recommendedName>
</protein>
<evidence type="ECO:0000313" key="1">
    <source>
        <dbReference type="EMBL" id="POM69665.1"/>
    </source>
</evidence>
<accession>A0A2P4XVS8</accession>
<gene>
    <name evidence="1" type="ORF">PHPALM_14038</name>
</gene>
<evidence type="ECO:0008006" key="3">
    <source>
        <dbReference type="Google" id="ProtNLM"/>
    </source>
</evidence>
<dbReference type="EMBL" id="NCKW01007832">
    <property type="protein sequence ID" value="POM69665.1"/>
    <property type="molecule type" value="Genomic_DNA"/>
</dbReference>
<sequence length="117" mass="13451">MSTRATPTRILTGGWYRHFLQRRPFLSNRIVQCIALVRNTVDEDGGATLFYTFAKMFIELKIDATRIFNMDETSFMPKTARWKVVAVRGSANVWHKETKPSFRVTVVDAACVFSKKT</sequence>
<name>A0A2P4XVS8_9STRA</name>
<dbReference type="OrthoDB" id="8191755at2759"/>
<keyword evidence="2" id="KW-1185">Reference proteome</keyword>
<dbReference type="Proteomes" id="UP000237271">
    <property type="component" value="Unassembled WGS sequence"/>
</dbReference>